<protein>
    <submittedName>
        <fullName evidence="1">ABC1 family-domain-containing protein</fullName>
    </submittedName>
</protein>
<name>A0ACC3TAN8_LIPKO</name>
<evidence type="ECO:0000313" key="2">
    <source>
        <dbReference type="Proteomes" id="UP001433508"/>
    </source>
</evidence>
<dbReference type="EMBL" id="MU971338">
    <property type="protein sequence ID" value="KAK9240681.1"/>
    <property type="molecule type" value="Genomic_DNA"/>
</dbReference>
<gene>
    <name evidence="1" type="ORF">V1525DRAFT_394636</name>
</gene>
<comment type="caution">
    <text evidence="1">The sequence shown here is derived from an EMBL/GenBank/DDBJ whole genome shotgun (WGS) entry which is preliminary data.</text>
</comment>
<accession>A0ACC3TAN8</accession>
<dbReference type="Proteomes" id="UP001433508">
    <property type="component" value="Unassembled WGS sequence"/>
</dbReference>
<evidence type="ECO:0000313" key="1">
    <source>
        <dbReference type="EMBL" id="KAK9240681.1"/>
    </source>
</evidence>
<sequence length="704" mass="80729">MSKCCSVFSGRLLIASSRLRIQHGQMASRILPDVRNFSTRQKLSDLNPGRQKITLDLQSHNHVVRHIFSHNVRTDRSKIARNSLLSLLVLLFFDDVKCEDGFPSLDQVIEHSNDFETREDYLLRVSDELQPKSLPVNSILKRVYLVVDSIYNSVATWCRFLHLVIIFVPVIAGSPAILFGQRITNSENETTGALWWYKLLTRNMEKAGPTFIKLGQWAASRTDIFPKMMCEEMSKLHSRVKAHSLAYTKRAVVAAFHGERFENIFEEFIAQPLGIGAIAQVYRAKLSPNILHSVPPRDRDNAWVAVKVLHPGVENRVHLDLQIMSFFARVLNLIPTIEWLSLPDEVEKFGEMMRQQLDLRIESMNLAIFQQNFTHRDGIHFPVSYSALLPNMNSKRVLIEEYVPAIPMAKLLQLPPEGRVQTEQEIADMGLNAFLNMLLIDNFVHSDLHPGNIMVRFVKVPKLRERLKQQDQTLSQFWNRDMSYDVEDTNKITDRLRSLNDPVEFRNQLARLDKEGYRPQVVFLDAGLVTELNEVNRRNFLDLFTAIAVFDGYRAGELMCERSRTPATVLDEEVFALKMQRLLLSIKSKTFSLGTIKISDVLNEVLTMVRKHHVRMEGDFVNVVISVLLLEGIGRQLDPKLDIFSSALPILRRLGAQSSPHMLKDQSLQPMLKVWVALEARQFVTGSAQDIKRLVRYDLLCPNI</sequence>
<keyword evidence="2" id="KW-1185">Reference proteome</keyword>
<reference evidence="2" key="1">
    <citation type="journal article" date="2024" name="Front. Bioeng. Biotechnol.">
        <title>Genome-scale model development and genomic sequencing of the oleaginous clade Lipomyces.</title>
        <authorList>
            <person name="Czajka J.J."/>
            <person name="Han Y."/>
            <person name="Kim J."/>
            <person name="Mondo S.J."/>
            <person name="Hofstad B.A."/>
            <person name="Robles A."/>
            <person name="Haridas S."/>
            <person name="Riley R."/>
            <person name="LaButti K."/>
            <person name="Pangilinan J."/>
            <person name="Andreopoulos W."/>
            <person name="Lipzen A."/>
            <person name="Yan J."/>
            <person name="Wang M."/>
            <person name="Ng V."/>
            <person name="Grigoriev I.V."/>
            <person name="Spatafora J.W."/>
            <person name="Magnuson J.K."/>
            <person name="Baker S.E."/>
            <person name="Pomraning K.R."/>
        </authorList>
    </citation>
    <scope>NUCLEOTIDE SEQUENCE [LARGE SCALE GENOMIC DNA]</scope>
    <source>
        <strain evidence="2">CBS 7786</strain>
    </source>
</reference>
<proteinExistence type="predicted"/>
<organism evidence="1 2">
    <name type="scientific">Lipomyces kononenkoae</name>
    <name type="common">Yeast</name>
    <dbReference type="NCBI Taxonomy" id="34357"/>
    <lineage>
        <taxon>Eukaryota</taxon>
        <taxon>Fungi</taxon>
        <taxon>Dikarya</taxon>
        <taxon>Ascomycota</taxon>
        <taxon>Saccharomycotina</taxon>
        <taxon>Lipomycetes</taxon>
        <taxon>Lipomycetales</taxon>
        <taxon>Lipomycetaceae</taxon>
        <taxon>Lipomyces</taxon>
    </lineage>
</organism>